<dbReference type="Proteomes" id="UP001224418">
    <property type="component" value="Unassembled WGS sequence"/>
</dbReference>
<name>A0ABU0JSP3_HATLI</name>
<keyword evidence="3" id="KW-1185">Reference proteome</keyword>
<evidence type="ECO:0000313" key="2">
    <source>
        <dbReference type="EMBL" id="MDQ0480090.1"/>
    </source>
</evidence>
<feature type="chain" id="PRO_5047218258" evidence="1">
    <location>
        <begin position="26"/>
        <end position="728"/>
    </location>
</feature>
<proteinExistence type="predicted"/>
<evidence type="ECO:0000256" key="1">
    <source>
        <dbReference type="SAM" id="SignalP"/>
    </source>
</evidence>
<dbReference type="EMBL" id="JAUSWN010000014">
    <property type="protein sequence ID" value="MDQ0480090.1"/>
    <property type="molecule type" value="Genomic_DNA"/>
</dbReference>
<dbReference type="InterPro" id="IPR023908">
    <property type="entry name" value="xxxLxxG_rpt"/>
</dbReference>
<dbReference type="Gene3D" id="1.10.287.950">
    <property type="entry name" value="Methyl-accepting chemotaxis protein"/>
    <property type="match status" value="1"/>
</dbReference>
<comment type="caution">
    <text evidence="2">The sequence shown here is derived from an EMBL/GenBank/DDBJ whole genome shotgun (WGS) entry which is preliminary data.</text>
</comment>
<reference evidence="2 3" key="1">
    <citation type="submission" date="2023-07" db="EMBL/GenBank/DDBJ databases">
        <title>Genomic Encyclopedia of Type Strains, Phase IV (KMG-IV): sequencing the most valuable type-strain genomes for metagenomic binning, comparative biology and taxonomic classification.</title>
        <authorList>
            <person name="Goeker M."/>
        </authorList>
    </citation>
    <scope>NUCLEOTIDE SEQUENCE [LARGE SCALE GENOMIC DNA]</scope>
    <source>
        <strain evidence="2 3">DSM 1400</strain>
    </source>
</reference>
<accession>A0ABU0JSP3</accession>
<protein>
    <submittedName>
        <fullName evidence="2">Membrane protein</fullName>
    </submittedName>
</protein>
<dbReference type="RefSeq" id="WP_307355984.1">
    <property type="nucleotide sequence ID" value="NZ_BAAACJ010000019.1"/>
</dbReference>
<evidence type="ECO:0000313" key="3">
    <source>
        <dbReference type="Proteomes" id="UP001224418"/>
    </source>
</evidence>
<feature type="signal peptide" evidence="1">
    <location>
        <begin position="1"/>
        <end position="25"/>
    </location>
</feature>
<organism evidence="2 3">
    <name type="scientific">Hathewaya limosa</name>
    <name type="common">Clostridium limosum</name>
    <dbReference type="NCBI Taxonomy" id="1536"/>
    <lineage>
        <taxon>Bacteria</taxon>
        <taxon>Bacillati</taxon>
        <taxon>Bacillota</taxon>
        <taxon>Clostridia</taxon>
        <taxon>Eubacteriales</taxon>
        <taxon>Clostridiaceae</taxon>
        <taxon>Hathewaya</taxon>
    </lineage>
</organism>
<gene>
    <name evidence="2" type="ORF">QOZ93_001834</name>
</gene>
<sequence>MNKMSKRVVSLVILGTMAGGQMVYAVDTLNKDESVYVTLSEEGKVKDQIVSEWLHSDKTNVEIKDKSELKDIVNIKGDEKPEINGENITWKSDKNDIYYQGKTTKQLPLEVKLTYILDGKEVNPKDVVGKSGKLKIKLQIINKDSHKVTVKGKEKTIYTPFAAASIINLPLEKFTNLKVNTGEVMADGNNQVVTFISLPGMKESLGLDDKNDMGIELKDTLEVTCDVKDFEMGPIMVTATPKLPEELTEFKKAENIEELTDGIKKLKDASNKLVDGSSKLGDATKLLHDKVGILHSGYSQLDTGINKLNSGSKQLYDGSLALRNGSGELAGGIGQLVTEVNTMKGKVPEYMNKVQQLSNGTSQVANANTQLATQMPKLKGGISQSAKGSLMIDSGVGQLITGLNKFEEQVVGKLNQQQQVIGHVKKNIEPVMQDMKIMEQNLQALQSTAEGQQLLGQLKSSVAGQKLLQTIGLLQKDKKIIDEQQAIINKINPEEGKAQIQAGIGELKKGANKLKPGTERLSAGLKQLDEKTNGLPEKTQKLAEGAKKVNDGVQGVVSKKGEVQGKLGKLEVASKKLGDGSKALNDGAIKLNEGLGVLYKGSNDLKAGSTKIYSGTSALKDATGTLADKTNELKEGMKKFQDEGVNKIDDKVGTKIEDVDELIATKDEVVKLSEDYKTFTGIDKNMDGSVKFIMKTDEIEKPKVEKKEVKKEEKVTFVQKIKNFFSGK</sequence>
<dbReference type="NCBIfam" id="TIGR03057">
    <property type="entry name" value="xxxLxxG_by_4"/>
    <property type="match status" value="1"/>
</dbReference>
<dbReference type="SUPFAM" id="SSF58104">
    <property type="entry name" value="Methyl-accepting chemotaxis protein (MCP) signaling domain"/>
    <property type="match status" value="1"/>
</dbReference>
<keyword evidence="1" id="KW-0732">Signal</keyword>